<keyword evidence="1" id="KW-1133">Transmembrane helix</keyword>
<evidence type="ECO:0008006" key="4">
    <source>
        <dbReference type="Google" id="ProtNLM"/>
    </source>
</evidence>
<comment type="caution">
    <text evidence="2">The sequence shown here is derived from an EMBL/GenBank/DDBJ whole genome shotgun (WGS) entry which is preliminary data.</text>
</comment>
<feature type="transmembrane region" description="Helical" evidence="1">
    <location>
        <begin position="122"/>
        <end position="138"/>
    </location>
</feature>
<evidence type="ECO:0000256" key="1">
    <source>
        <dbReference type="SAM" id="Phobius"/>
    </source>
</evidence>
<accession>A0ABT2Y4M5</accession>
<name>A0ABT2Y4M5_9MOLU</name>
<proteinExistence type="predicted"/>
<evidence type="ECO:0000313" key="3">
    <source>
        <dbReference type="Proteomes" id="UP001177160"/>
    </source>
</evidence>
<sequence>MKRRLLAAMPLISLLLFLTAWLYFEKLELGLTFFLLIPLSWILLTGNVLKRLSEVMPFVSLMLFLWLGFGLGYWHPGWLVFFLVPLTNIIVERKIDARKMVGILVTAAYITIGLLYDNWHPTWIMFLLIPIINTLFFPQKNAYMTFKTTGFRFGKVVDVESDDDN</sequence>
<keyword evidence="3" id="KW-1185">Reference proteome</keyword>
<feature type="transmembrane region" description="Helical" evidence="1">
    <location>
        <begin position="6"/>
        <end position="24"/>
    </location>
</feature>
<protein>
    <recommendedName>
        <fullName evidence="4">Apolipoprotein N-acyltransferase</fullName>
    </recommendedName>
</protein>
<reference evidence="2" key="1">
    <citation type="submission" date="2022-09" db="EMBL/GenBank/DDBJ databases">
        <title>Novel Mycoplasma species identified in domestic and wild animals.</title>
        <authorList>
            <person name="Volokhov D.V."/>
            <person name="Furtak V.A."/>
            <person name="Zagorodnyaya T.A."/>
        </authorList>
    </citation>
    <scope>NUCLEOTIDE SEQUENCE</scope>
    <source>
        <strain evidence="2">Oakley</strain>
    </source>
</reference>
<feature type="transmembrane region" description="Helical" evidence="1">
    <location>
        <begin position="97"/>
        <end position="116"/>
    </location>
</feature>
<keyword evidence="1" id="KW-0472">Membrane</keyword>
<feature type="transmembrane region" description="Helical" evidence="1">
    <location>
        <begin position="61"/>
        <end position="85"/>
    </location>
</feature>
<dbReference type="EMBL" id="JAOVQM010000002">
    <property type="protein sequence ID" value="MCV2231687.1"/>
    <property type="molecule type" value="Genomic_DNA"/>
</dbReference>
<evidence type="ECO:0000313" key="2">
    <source>
        <dbReference type="EMBL" id="MCV2231687.1"/>
    </source>
</evidence>
<gene>
    <name evidence="2" type="ORF">N7548_02495</name>
</gene>
<organism evidence="2 3">
    <name type="scientific">Paracholeplasma manati</name>
    <dbReference type="NCBI Taxonomy" id="591373"/>
    <lineage>
        <taxon>Bacteria</taxon>
        <taxon>Bacillati</taxon>
        <taxon>Mycoplasmatota</taxon>
        <taxon>Mollicutes</taxon>
        <taxon>Acholeplasmatales</taxon>
        <taxon>Acholeplasmataceae</taxon>
        <taxon>Paracholeplasma</taxon>
    </lineage>
</organism>
<dbReference type="RefSeq" id="WP_263607826.1">
    <property type="nucleotide sequence ID" value="NZ_JAOVQM010000002.1"/>
</dbReference>
<keyword evidence="1" id="KW-0812">Transmembrane</keyword>
<feature type="transmembrane region" description="Helical" evidence="1">
    <location>
        <begin position="31"/>
        <end position="49"/>
    </location>
</feature>
<dbReference type="Proteomes" id="UP001177160">
    <property type="component" value="Unassembled WGS sequence"/>
</dbReference>